<feature type="coiled-coil region" evidence="1">
    <location>
        <begin position="58"/>
        <end position="89"/>
    </location>
</feature>
<keyword evidence="1" id="KW-0175">Coiled coil</keyword>
<dbReference type="OrthoDB" id="1690557at2"/>
<dbReference type="EMBL" id="JEOB01000002">
    <property type="protein sequence ID" value="EXM40020.1"/>
    <property type="molecule type" value="Genomic_DNA"/>
</dbReference>
<dbReference type="RefSeq" id="WP_024856280.1">
    <property type="nucleotide sequence ID" value="NZ_JEOB01000002.1"/>
</dbReference>
<organism evidence="2 3">
    <name type="scientific">Ruminococcus albus SY3</name>
    <dbReference type="NCBI Taxonomy" id="1341156"/>
    <lineage>
        <taxon>Bacteria</taxon>
        <taxon>Bacillati</taxon>
        <taxon>Bacillota</taxon>
        <taxon>Clostridia</taxon>
        <taxon>Eubacteriales</taxon>
        <taxon>Oscillospiraceae</taxon>
        <taxon>Ruminococcus</taxon>
    </lineage>
</organism>
<dbReference type="Proteomes" id="UP000021369">
    <property type="component" value="Unassembled WGS sequence"/>
</dbReference>
<evidence type="ECO:0000256" key="1">
    <source>
        <dbReference type="SAM" id="Coils"/>
    </source>
</evidence>
<dbReference type="AlphaFoldDB" id="A0A011WSQ3"/>
<proteinExistence type="predicted"/>
<evidence type="ECO:0008006" key="4">
    <source>
        <dbReference type="Google" id="ProtNLM"/>
    </source>
</evidence>
<accession>A0A011WSQ3</accession>
<gene>
    <name evidence="2" type="ORF">RASY3_10195</name>
</gene>
<protein>
    <recommendedName>
        <fullName evidence="4">ATPase</fullName>
    </recommendedName>
</protein>
<dbReference type="PATRIC" id="fig|1341156.4.peg.1341"/>
<feature type="coiled-coil region" evidence="1">
    <location>
        <begin position="116"/>
        <end position="143"/>
    </location>
</feature>
<dbReference type="Gene3D" id="1.20.5.2950">
    <property type="match status" value="1"/>
</dbReference>
<comment type="caution">
    <text evidence="2">The sequence shown here is derived from an EMBL/GenBank/DDBJ whole genome shotgun (WGS) entry which is preliminary data.</text>
</comment>
<name>A0A011WSQ3_RUMAL</name>
<evidence type="ECO:0000313" key="3">
    <source>
        <dbReference type="Proteomes" id="UP000021369"/>
    </source>
</evidence>
<keyword evidence="3" id="KW-1185">Reference proteome</keyword>
<reference evidence="2 3" key="1">
    <citation type="submission" date="2013-06" db="EMBL/GenBank/DDBJ databases">
        <title>Rumen cellulosomics: divergent fiber-degrading strategies revealed by comparative genome-wide analysis of six Ruminococcal strains.</title>
        <authorList>
            <person name="Dassa B."/>
            <person name="Borovok I."/>
            <person name="Lamed R."/>
            <person name="Flint H."/>
            <person name="Yeoman C.J."/>
            <person name="White B."/>
            <person name="Bayer E.A."/>
        </authorList>
    </citation>
    <scope>NUCLEOTIDE SEQUENCE [LARGE SCALE GENOMIC DNA]</scope>
    <source>
        <strain evidence="2 3">SY3</strain>
    </source>
</reference>
<evidence type="ECO:0000313" key="2">
    <source>
        <dbReference type="EMBL" id="EXM40020.1"/>
    </source>
</evidence>
<sequence>MSENIDYTPMNDLLERIDETIDNGATVPFSNKKMVDGDHLHELVDEVRMSIPPEIKRAQELEIQRKAILENAKQEADAIRNSATSEKEAVMKEAKAEADKLVSQEAIIARAEQYVKEQVDRANQEAEDIINRARADAENIIADANNKRQSILDAMIANINATLGEASETLQSDVNRLSKSLDDVNRMRDAIIKLSEQV</sequence>